<proteinExistence type="predicted"/>
<evidence type="ECO:0000256" key="1">
    <source>
        <dbReference type="SAM" id="MobiDB-lite"/>
    </source>
</evidence>
<keyword evidence="4" id="KW-1185">Reference proteome</keyword>
<dbReference type="Pfam" id="PF22936">
    <property type="entry name" value="Pol_BBD"/>
    <property type="match status" value="1"/>
</dbReference>
<reference evidence="3 4" key="1">
    <citation type="submission" date="2019-09" db="EMBL/GenBank/DDBJ databases">
        <title>A chromosome-level genome assembly of the Chinese tupelo Nyssa sinensis.</title>
        <authorList>
            <person name="Yang X."/>
            <person name="Kang M."/>
            <person name="Yang Y."/>
            <person name="Xiong H."/>
            <person name="Wang M."/>
            <person name="Zhang Z."/>
            <person name="Wang Z."/>
            <person name="Wu H."/>
            <person name="Ma T."/>
            <person name="Liu J."/>
            <person name="Xi Z."/>
        </authorList>
    </citation>
    <scope>NUCLEOTIDE SEQUENCE [LARGE SCALE GENOMIC DNA]</scope>
    <source>
        <strain evidence="3">J267</strain>
        <tissue evidence="3">Leaf</tissue>
    </source>
</reference>
<dbReference type="EMBL" id="CM018042">
    <property type="protein sequence ID" value="KAA8532763.1"/>
    <property type="molecule type" value="Genomic_DNA"/>
</dbReference>
<evidence type="ECO:0000313" key="3">
    <source>
        <dbReference type="EMBL" id="KAA8532763.1"/>
    </source>
</evidence>
<dbReference type="AlphaFoldDB" id="A0A5J5AP30"/>
<evidence type="ECO:0000313" key="4">
    <source>
        <dbReference type="Proteomes" id="UP000325577"/>
    </source>
</evidence>
<evidence type="ECO:0000259" key="2">
    <source>
        <dbReference type="Pfam" id="PF22936"/>
    </source>
</evidence>
<dbReference type="Proteomes" id="UP000325577">
    <property type="component" value="Linkage Group LG19"/>
</dbReference>
<dbReference type="PANTHER" id="PTHR47592:SF27">
    <property type="entry name" value="OS08G0421700 PROTEIN"/>
    <property type="match status" value="1"/>
</dbReference>
<accession>A0A5J5AP30</accession>
<protein>
    <recommendedName>
        <fullName evidence="2">Retrovirus-related Pol polyprotein from transposon TNT 1-94-like beta-barrel domain-containing protein</fullName>
    </recommendedName>
</protein>
<dbReference type="OrthoDB" id="2015125at2759"/>
<sequence>MSKITLAELLNALQAQQQRRVMRQGGAVEGALPINHQEDGKMRKKKNKKNFAASGDATANNNKNKTEDMKGNHPPCQHCGRKGNPPFKCWRRPNAKCNQEVKDQLFVATCFASNSSSESWLINSGCTNNMTYDKELFKELEIITITKVRIGNNDHIAIKGKGTIAIESCLGTKTISDVLYVPEIDQNLLSVGQAIEKGLKVIFEDRHCLIKDAAGQEMFKVRIRGKSFSLDPMKEKQAAFPISESTTQGLFLGP</sequence>
<dbReference type="PANTHER" id="PTHR47592">
    <property type="entry name" value="PBF68 PROTEIN"/>
    <property type="match status" value="1"/>
</dbReference>
<organism evidence="3 4">
    <name type="scientific">Nyssa sinensis</name>
    <dbReference type="NCBI Taxonomy" id="561372"/>
    <lineage>
        <taxon>Eukaryota</taxon>
        <taxon>Viridiplantae</taxon>
        <taxon>Streptophyta</taxon>
        <taxon>Embryophyta</taxon>
        <taxon>Tracheophyta</taxon>
        <taxon>Spermatophyta</taxon>
        <taxon>Magnoliopsida</taxon>
        <taxon>eudicotyledons</taxon>
        <taxon>Gunneridae</taxon>
        <taxon>Pentapetalae</taxon>
        <taxon>asterids</taxon>
        <taxon>Cornales</taxon>
        <taxon>Nyssaceae</taxon>
        <taxon>Nyssa</taxon>
    </lineage>
</organism>
<gene>
    <name evidence="3" type="ORF">F0562_032796</name>
</gene>
<name>A0A5J5AP30_9ASTE</name>
<feature type="region of interest" description="Disordered" evidence="1">
    <location>
        <begin position="37"/>
        <end position="73"/>
    </location>
</feature>
<dbReference type="InterPro" id="IPR054722">
    <property type="entry name" value="PolX-like_BBD"/>
</dbReference>
<feature type="domain" description="Retrovirus-related Pol polyprotein from transposon TNT 1-94-like beta-barrel" evidence="2">
    <location>
        <begin position="120"/>
        <end position="198"/>
    </location>
</feature>